<accession>A0A0D0BLV5</accession>
<keyword evidence="2" id="KW-1185">Reference proteome</keyword>
<proteinExistence type="predicted"/>
<gene>
    <name evidence="1" type="ORF">GYMLUDRAFT_51239</name>
</gene>
<dbReference type="HOGENOM" id="CLU_3050510_0_0_1"/>
<organism evidence="1 2">
    <name type="scientific">Collybiopsis luxurians FD-317 M1</name>
    <dbReference type="NCBI Taxonomy" id="944289"/>
    <lineage>
        <taxon>Eukaryota</taxon>
        <taxon>Fungi</taxon>
        <taxon>Dikarya</taxon>
        <taxon>Basidiomycota</taxon>
        <taxon>Agaricomycotina</taxon>
        <taxon>Agaricomycetes</taxon>
        <taxon>Agaricomycetidae</taxon>
        <taxon>Agaricales</taxon>
        <taxon>Marasmiineae</taxon>
        <taxon>Omphalotaceae</taxon>
        <taxon>Collybiopsis</taxon>
        <taxon>Collybiopsis luxurians</taxon>
    </lineage>
</organism>
<dbReference type="EMBL" id="KN834906">
    <property type="protein sequence ID" value="KIK50369.1"/>
    <property type="molecule type" value="Genomic_DNA"/>
</dbReference>
<reference evidence="1 2" key="1">
    <citation type="submission" date="2014-04" db="EMBL/GenBank/DDBJ databases">
        <title>Evolutionary Origins and Diversification of the Mycorrhizal Mutualists.</title>
        <authorList>
            <consortium name="DOE Joint Genome Institute"/>
            <consortium name="Mycorrhizal Genomics Consortium"/>
            <person name="Kohler A."/>
            <person name="Kuo A."/>
            <person name="Nagy L.G."/>
            <person name="Floudas D."/>
            <person name="Copeland A."/>
            <person name="Barry K.W."/>
            <person name="Cichocki N."/>
            <person name="Veneault-Fourrey C."/>
            <person name="LaButti K."/>
            <person name="Lindquist E.A."/>
            <person name="Lipzen A."/>
            <person name="Lundell T."/>
            <person name="Morin E."/>
            <person name="Murat C."/>
            <person name="Riley R."/>
            <person name="Ohm R."/>
            <person name="Sun H."/>
            <person name="Tunlid A."/>
            <person name="Henrissat B."/>
            <person name="Grigoriev I.V."/>
            <person name="Hibbett D.S."/>
            <person name="Martin F."/>
        </authorList>
    </citation>
    <scope>NUCLEOTIDE SEQUENCE [LARGE SCALE GENOMIC DNA]</scope>
    <source>
        <strain evidence="1 2">FD-317 M1</strain>
    </source>
</reference>
<dbReference type="AlphaFoldDB" id="A0A0D0BLV5"/>
<name>A0A0D0BLV5_9AGAR</name>
<evidence type="ECO:0000313" key="1">
    <source>
        <dbReference type="EMBL" id="KIK50369.1"/>
    </source>
</evidence>
<sequence length="54" mass="6114">MPDMLPVGAYLWGNVEYLSFADPSSTGPFARFDAISMRPIKRSIQSDQKRNTHL</sequence>
<evidence type="ECO:0000313" key="2">
    <source>
        <dbReference type="Proteomes" id="UP000053593"/>
    </source>
</evidence>
<dbReference type="Proteomes" id="UP000053593">
    <property type="component" value="Unassembled WGS sequence"/>
</dbReference>
<protein>
    <submittedName>
        <fullName evidence="1">Unplaced genomic scaffold GYMLUscaffold_158, whole genome shotgun sequence</fullName>
    </submittedName>
</protein>